<gene>
    <name evidence="5" type="ORF">BD626DRAFT_449213</name>
</gene>
<dbReference type="GO" id="GO:0003925">
    <property type="term" value="F:G protein activity"/>
    <property type="evidence" value="ECO:0007669"/>
    <property type="project" value="UniProtKB-EC"/>
</dbReference>
<dbReference type="GO" id="GO:0005525">
    <property type="term" value="F:GTP binding"/>
    <property type="evidence" value="ECO:0007669"/>
    <property type="project" value="InterPro"/>
</dbReference>
<comment type="catalytic activity">
    <reaction evidence="4">
        <text>GTP + H2O = GDP + phosphate + H(+)</text>
        <dbReference type="Rhea" id="RHEA:19669"/>
        <dbReference type="ChEBI" id="CHEBI:15377"/>
        <dbReference type="ChEBI" id="CHEBI:15378"/>
        <dbReference type="ChEBI" id="CHEBI:37565"/>
        <dbReference type="ChEBI" id="CHEBI:43474"/>
        <dbReference type="ChEBI" id="CHEBI:58189"/>
        <dbReference type="EC" id="3.6.5.2"/>
    </reaction>
</comment>
<keyword evidence="3" id="KW-0378">Hydrolase</keyword>
<organism evidence="5 6">
    <name type="scientific">Schizophyllum amplum</name>
    <dbReference type="NCBI Taxonomy" id="97359"/>
    <lineage>
        <taxon>Eukaryota</taxon>
        <taxon>Fungi</taxon>
        <taxon>Dikarya</taxon>
        <taxon>Basidiomycota</taxon>
        <taxon>Agaricomycotina</taxon>
        <taxon>Agaricomycetes</taxon>
        <taxon>Agaricomycetidae</taxon>
        <taxon>Agaricales</taxon>
        <taxon>Schizophyllaceae</taxon>
        <taxon>Schizophyllum</taxon>
    </lineage>
</organism>
<name>A0A550D0Q3_9AGAR</name>
<dbReference type="AlphaFoldDB" id="A0A550D0Q3"/>
<dbReference type="EMBL" id="VDMD01000001">
    <property type="protein sequence ID" value="TRM70609.1"/>
    <property type="molecule type" value="Genomic_DNA"/>
</dbReference>
<dbReference type="SMART" id="SM00173">
    <property type="entry name" value="RAS"/>
    <property type="match status" value="1"/>
</dbReference>
<comment type="similarity">
    <text evidence="1">Belongs to the small GTPase superfamily. Ras family.</text>
</comment>
<dbReference type="SUPFAM" id="SSF52540">
    <property type="entry name" value="P-loop containing nucleoside triphosphate hydrolases"/>
    <property type="match status" value="1"/>
</dbReference>
<dbReference type="Gene3D" id="3.40.50.300">
    <property type="entry name" value="P-loop containing nucleotide triphosphate hydrolases"/>
    <property type="match status" value="1"/>
</dbReference>
<dbReference type="SMART" id="SM00175">
    <property type="entry name" value="RAB"/>
    <property type="match status" value="1"/>
</dbReference>
<evidence type="ECO:0000256" key="1">
    <source>
        <dbReference type="ARBA" id="ARBA00008344"/>
    </source>
</evidence>
<keyword evidence="6" id="KW-1185">Reference proteome</keyword>
<evidence type="ECO:0000256" key="4">
    <source>
        <dbReference type="ARBA" id="ARBA00048098"/>
    </source>
</evidence>
<dbReference type="PANTHER" id="PTHR45704">
    <property type="entry name" value="RAS-LIKE FAMILY MEMBER 11"/>
    <property type="match status" value="1"/>
</dbReference>
<dbReference type="STRING" id="97359.A0A550D0Q3"/>
<dbReference type="PROSITE" id="PS51421">
    <property type="entry name" value="RAS"/>
    <property type="match status" value="1"/>
</dbReference>
<dbReference type="Pfam" id="PF00071">
    <property type="entry name" value="Ras"/>
    <property type="match status" value="1"/>
</dbReference>
<accession>A0A550D0Q3</accession>
<evidence type="ECO:0000256" key="2">
    <source>
        <dbReference type="ARBA" id="ARBA00011984"/>
    </source>
</evidence>
<evidence type="ECO:0000313" key="6">
    <source>
        <dbReference type="Proteomes" id="UP000320762"/>
    </source>
</evidence>
<reference evidence="5 6" key="1">
    <citation type="journal article" date="2019" name="New Phytol.">
        <title>Comparative genomics reveals unique wood-decay strategies and fruiting body development in the Schizophyllaceae.</title>
        <authorList>
            <person name="Almasi E."/>
            <person name="Sahu N."/>
            <person name="Krizsan K."/>
            <person name="Balint B."/>
            <person name="Kovacs G.M."/>
            <person name="Kiss B."/>
            <person name="Cseklye J."/>
            <person name="Drula E."/>
            <person name="Henrissat B."/>
            <person name="Nagy I."/>
            <person name="Chovatia M."/>
            <person name="Adam C."/>
            <person name="LaButti K."/>
            <person name="Lipzen A."/>
            <person name="Riley R."/>
            <person name="Grigoriev I.V."/>
            <person name="Nagy L.G."/>
        </authorList>
    </citation>
    <scope>NUCLEOTIDE SEQUENCE [LARGE SCALE GENOMIC DNA]</scope>
    <source>
        <strain evidence="5 6">NL-1724</strain>
    </source>
</reference>
<evidence type="ECO:0000256" key="3">
    <source>
        <dbReference type="ARBA" id="ARBA00022801"/>
    </source>
</evidence>
<proteinExistence type="inferred from homology"/>
<dbReference type="InterPro" id="IPR051065">
    <property type="entry name" value="Ras-related_GTPase"/>
</dbReference>
<dbReference type="EC" id="3.6.5.2" evidence="2"/>
<protein>
    <recommendedName>
        <fullName evidence="2">small monomeric GTPase</fullName>
        <ecNumber evidence="2">3.6.5.2</ecNumber>
    </recommendedName>
</protein>
<dbReference type="InterPro" id="IPR001806">
    <property type="entry name" value="Small_GTPase"/>
</dbReference>
<evidence type="ECO:0000313" key="5">
    <source>
        <dbReference type="EMBL" id="TRM70609.1"/>
    </source>
</evidence>
<dbReference type="Proteomes" id="UP000320762">
    <property type="component" value="Unassembled WGS sequence"/>
</dbReference>
<sequence length="264" mass="29810">MSICVPHMKNFNVAAIGPGGLACPFVHLFTHEEFPPCVHTSQEEYEECKAAEGTDFQTREYKLDDRAVAMHVCQGHTGSYEFLVECPSKIHALAEQSEAFVLLYSIASRRSFQEIANYLHPVIRNVKTAPVPIVIVGVTAVGEIELEDAREVDLNEGAKLAEDLGCPFFEIPIGGPNDTTIVFSTLVREIRAARTQHAAQSPGNLRSCPRRRPRFFANLRSRLRGHVMSIVFYYCDVWRTSPRRHSYTIDRVCRVTLLLYHMIC</sequence>
<comment type="caution">
    <text evidence="5">The sequence shown here is derived from an EMBL/GenBank/DDBJ whole genome shotgun (WGS) entry which is preliminary data.</text>
</comment>
<dbReference type="OrthoDB" id="3051117at2759"/>
<dbReference type="PROSITE" id="PS51419">
    <property type="entry name" value="RAB"/>
    <property type="match status" value="1"/>
</dbReference>
<dbReference type="InterPro" id="IPR027417">
    <property type="entry name" value="P-loop_NTPase"/>
</dbReference>